<evidence type="ECO:0000313" key="3">
    <source>
        <dbReference type="Proteomes" id="UP000198539"/>
    </source>
</evidence>
<evidence type="ECO:0000256" key="1">
    <source>
        <dbReference type="SAM" id="SignalP"/>
    </source>
</evidence>
<protein>
    <submittedName>
        <fullName evidence="2">Calcineurin-like phosphoesterase superfamily protein</fullName>
    </submittedName>
</protein>
<dbReference type="SUPFAM" id="SSF56300">
    <property type="entry name" value="Metallo-dependent phosphatases"/>
    <property type="match status" value="1"/>
</dbReference>
<reference evidence="2 3" key="1">
    <citation type="submission" date="2016-10" db="EMBL/GenBank/DDBJ databases">
        <authorList>
            <person name="de Groot N.N."/>
        </authorList>
    </citation>
    <scope>NUCLEOTIDE SEQUENCE [LARGE SCALE GENOMIC DNA]</scope>
    <source>
        <strain evidence="2 3">CGMCC 1.8894</strain>
    </source>
</reference>
<sequence>MSLLDTSYLSILLMHAMSSPIMANWYTADTHFGHENVIQFCGRPFRNADHMDTILIENLWKVVQPDDDLWIVGDFAFGPKAKDTGYVEGLFSQLPGARKHLIIGNHDLEPTLALPWQSISHLAEVRDGPHNQAHTLCHYPMITWNHARRQALHMFGHVHNNWAGSRNAVNVGVDQWDFMPVSFDQVAERARTLPPNAHWSDVEHGADRA</sequence>
<proteinExistence type="predicted"/>
<dbReference type="Gene3D" id="3.60.21.10">
    <property type="match status" value="1"/>
</dbReference>
<gene>
    <name evidence="2" type="ORF">SAMN04488238_1294</name>
</gene>
<dbReference type="InterPro" id="IPR029052">
    <property type="entry name" value="Metallo-depent_PP-like"/>
</dbReference>
<accession>A0A1H3EZE6</accession>
<dbReference type="Proteomes" id="UP000198539">
    <property type="component" value="Unassembled WGS sequence"/>
</dbReference>
<dbReference type="RefSeq" id="WP_256327080.1">
    <property type="nucleotide sequence ID" value="NZ_FNOM01000029.1"/>
</dbReference>
<name>A0A1H3EZE6_9RHOB</name>
<organism evidence="2 3">
    <name type="scientific">Roseicitreum antarcticum</name>
    <dbReference type="NCBI Taxonomy" id="564137"/>
    <lineage>
        <taxon>Bacteria</taxon>
        <taxon>Pseudomonadati</taxon>
        <taxon>Pseudomonadota</taxon>
        <taxon>Alphaproteobacteria</taxon>
        <taxon>Rhodobacterales</taxon>
        <taxon>Paracoccaceae</taxon>
        <taxon>Roseicitreum</taxon>
    </lineage>
</organism>
<feature type="chain" id="PRO_5011747951" evidence="1">
    <location>
        <begin position="24"/>
        <end position="209"/>
    </location>
</feature>
<keyword evidence="1" id="KW-0732">Signal</keyword>
<dbReference type="AlphaFoldDB" id="A0A1H3EZE6"/>
<dbReference type="EMBL" id="FNOM01000029">
    <property type="protein sequence ID" value="SDX84192.1"/>
    <property type="molecule type" value="Genomic_DNA"/>
</dbReference>
<keyword evidence="3" id="KW-1185">Reference proteome</keyword>
<evidence type="ECO:0000313" key="2">
    <source>
        <dbReference type="EMBL" id="SDX84192.1"/>
    </source>
</evidence>
<feature type="signal peptide" evidence="1">
    <location>
        <begin position="1"/>
        <end position="23"/>
    </location>
</feature>